<dbReference type="Proteomes" id="UP000325081">
    <property type="component" value="Unassembled WGS sequence"/>
</dbReference>
<name>A0A5A7PWX6_STRAF</name>
<dbReference type="SUPFAM" id="SSF56672">
    <property type="entry name" value="DNA/RNA polymerases"/>
    <property type="match status" value="1"/>
</dbReference>
<dbReference type="AlphaFoldDB" id="A0A5A7PWX6"/>
<gene>
    <name evidence="1" type="ORF">STAS_13742</name>
</gene>
<sequence length="122" mass="14048">MKLNPTKCNFGVRSGNFLGYLVTENDIDVNSWKVKPVLEMQASKSLKEEVQAFDRLKEVFTKMPLLTKPELMHDLAGRRIREISKDYSLVGRDGVMQWARRQRVQALIQVCPSTSKHKLSNK</sequence>
<evidence type="ECO:0000313" key="1">
    <source>
        <dbReference type="EMBL" id="GER37340.1"/>
    </source>
</evidence>
<evidence type="ECO:0000313" key="2">
    <source>
        <dbReference type="Proteomes" id="UP000325081"/>
    </source>
</evidence>
<protein>
    <submittedName>
        <fullName evidence="1">Tetratricopeptide repeat protein</fullName>
    </submittedName>
</protein>
<dbReference type="OrthoDB" id="1712951at2759"/>
<organism evidence="1 2">
    <name type="scientific">Striga asiatica</name>
    <name type="common">Asiatic witchweed</name>
    <name type="synonym">Buchnera asiatica</name>
    <dbReference type="NCBI Taxonomy" id="4170"/>
    <lineage>
        <taxon>Eukaryota</taxon>
        <taxon>Viridiplantae</taxon>
        <taxon>Streptophyta</taxon>
        <taxon>Embryophyta</taxon>
        <taxon>Tracheophyta</taxon>
        <taxon>Spermatophyta</taxon>
        <taxon>Magnoliopsida</taxon>
        <taxon>eudicotyledons</taxon>
        <taxon>Gunneridae</taxon>
        <taxon>Pentapetalae</taxon>
        <taxon>asterids</taxon>
        <taxon>lamiids</taxon>
        <taxon>Lamiales</taxon>
        <taxon>Orobanchaceae</taxon>
        <taxon>Buchnereae</taxon>
        <taxon>Striga</taxon>
    </lineage>
</organism>
<reference evidence="2" key="1">
    <citation type="journal article" date="2019" name="Curr. Biol.">
        <title>Genome Sequence of Striga asiatica Provides Insight into the Evolution of Plant Parasitism.</title>
        <authorList>
            <person name="Yoshida S."/>
            <person name="Kim S."/>
            <person name="Wafula E.K."/>
            <person name="Tanskanen J."/>
            <person name="Kim Y.M."/>
            <person name="Honaas L."/>
            <person name="Yang Z."/>
            <person name="Spallek T."/>
            <person name="Conn C.E."/>
            <person name="Ichihashi Y."/>
            <person name="Cheong K."/>
            <person name="Cui S."/>
            <person name="Der J.P."/>
            <person name="Gundlach H."/>
            <person name="Jiao Y."/>
            <person name="Hori C."/>
            <person name="Ishida J.K."/>
            <person name="Kasahara H."/>
            <person name="Kiba T."/>
            <person name="Kim M.S."/>
            <person name="Koo N."/>
            <person name="Laohavisit A."/>
            <person name="Lee Y.H."/>
            <person name="Lumba S."/>
            <person name="McCourt P."/>
            <person name="Mortimer J.C."/>
            <person name="Mutuku J.M."/>
            <person name="Nomura T."/>
            <person name="Sasaki-Sekimoto Y."/>
            <person name="Seto Y."/>
            <person name="Wang Y."/>
            <person name="Wakatake T."/>
            <person name="Sakakibara H."/>
            <person name="Demura T."/>
            <person name="Yamaguchi S."/>
            <person name="Yoneyama K."/>
            <person name="Manabe R.I."/>
            <person name="Nelson D.C."/>
            <person name="Schulman A.H."/>
            <person name="Timko M.P."/>
            <person name="dePamphilis C.W."/>
            <person name="Choi D."/>
            <person name="Shirasu K."/>
        </authorList>
    </citation>
    <scope>NUCLEOTIDE SEQUENCE [LARGE SCALE GENOMIC DNA]</scope>
    <source>
        <strain evidence="2">cv. UVA1</strain>
    </source>
</reference>
<keyword evidence="2" id="KW-1185">Reference proteome</keyword>
<dbReference type="InterPro" id="IPR043502">
    <property type="entry name" value="DNA/RNA_pol_sf"/>
</dbReference>
<comment type="caution">
    <text evidence="1">The sequence shown here is derived from an EMBL/GenBank/DDBJ whole genome shotgun (WGS) entry which is preliminary data.</text>
</comment>
<proteinExistence type="predicted"/>
<accession>A0A5A7PWX6</accession>
<dbReference type="EMBL" id="BKCP01005339">
    <property type="protein sequence ID" value="GER37340.1"/>
    <property type="molecule type" value="Genomic_DNA"/>
</dbReference>